<evidence type="ECO:0000259" key="2">
    <source>
        <dbReference type="Pfam" id="PF18075"/>
    </source>
</evidence>
<dbReference type="PANTHER" id="PTHR47755:SF1">
    <property type="entry name" value="CELL DIVISION PROTEIN FTSX"/>
    <property type="match status" value="1"/>
</dbReference>
<reference evidence="4" key="1">
    <citation type="submission" date="2015-10" db="EMBL/GenBank/DDBJ databases">
        <title>Analysis of five complete genome sequences for members of the class Peribacteria in the recently recognized Peregrinibacteria bacterial phylum.</title>
        <authorList>
            <person name="Anantharaman K."/>
            <person name="Brown C.T."/>
            <person name="Burstein D."/>
            <person name="Castelle C.J."/>
            <person name="Probst A.J."/>
            <person name="Thomas B.C."/>
            <person name="Williams K.H."/>
            <person name="Banfield J.F."/>
        </authorList>
    </citation>
    <scope>NUCLEOTIDE SEQUENCE [LARGE SCALE GENOMIC DNA]</scope>
</reference>
<dbReference type="PANTHER" id="PTHR47755">
    <property type="entry name" value="CELL DIVISION PROTEIN FTSX"/>
    <property type="match status" value="1"/>
</dbReference>
<feature type="transmembrane region" description="Helical" evidence="1">
    <location>
        <begin position="227"/>
        <end position="252"/>
    </location>
</feature>
<organism evidence="3 4">
    <name type="scientific">Candidatus Peribacter riflensis</name>
    <dbReference type="NCBI Taxonomy" id="1735162"/>
    <lineage>
        <taxon>Bacteria</taxon>
        <taxon>Candidatus Peregrinibacteriota</taxon>
        <taxon>Candidatus Peribacteria</taxon>
        <taxon>Candidatus Peribacterales</taxon>
        <taxon>Candidatus Peribacteraceae</taxon>
        <taxon>Candidatus Peribacter</taxon>
    </lineage>
</organism>
<accession>A0A0S1SPR9</accession>
<feature type="transmembrane region" description="Helical" evidence="1">
    <location>
        <begin position="27"/>
        <end position="56"/>
    </location>
</feature>
<feature type="domain" description="FtsX extracellular" evidence="2">
    <location>
        <begin position="60"/>
        <end position="138"/>
    </location>
</feature>
<accession>A0A0S1SNH1</accession>
<dbReference type="InterPro" id="IPR040690">
    <property type="entry name" value="FtsX_ECD"/>
</dbReference>
<dbReference type="GO" id="GO:0051301">
    <property type="term" value="P:cell division"/>
    <property type="evidence" value="ECO:0007669"/>
    <property type="project" value="UniProtKB-KW"/>
</dbReference>
<dbReference type="InterPro" id="IPR004513">
    <property type="entry name" value="FtsX"/>
</dbReference>
<feature type="transmembrane region" description="Helical" evidence="1">
    <location>
        <begin position="284"/>
        <end position="304"/>
    </location>
</feature>
<accession>A0A0S1SUI2</accession>
<keyword evidence="1" id="KW-1133">Transmembrane helix</keyword>
<dbReference type="Gene3D" id="3.30.70.3040">
    <property type="match status" value="1"/>
</dbReference>
<feature type="transmembrane region" description="Helical" evidence="1">
    <location>
        <begin position="259"/>
        <end position="278"/>
    </location>
</feature>
<dbReference type="Pfam" id="PF18075">
    <property type="entry name" value="FtsX_ECD"/>
    <property type="match status" value="1"/>
</dbReference>
<keyword evidence="1" id="KW-0812">Transmembrane</keyword>
<dbReference type="EMBL" id="CP013065">
    <property type="protein sequence ID" value="ALM13579.1"/>
    <property type="molecule type" value="Genomic_DNA"/>
</dbReference>
<dbReference type="Proteomes" id="UP000069135">
    <property type="component" value="Chromosome"/>
</dbReference>
<keyword evidence="1" id="KW-0472">Membrane</keyword>
<dbReference type="GO" id="GO:0032153">
    <property type="term" value="C:cell division site"/>
    <property type="evidence" value="ECO:0007669"/>
    <property type="project" value="TreeGrafter"/>
</dbReference>
<proteinExistence type="predicted"/>
<sequence length="316" mass="34472">MHSPVLRRSLRRALLTLWREGEWRASFGSLLGICTLFQFLLLGLLGAGAVESLLLLHSDVKLEIRPEANRGEVQQFFSNLQQLPYVERAVYITREQALARIKVEDPTLAAFFEKFGVDNPFPDTIGVTLRSLSDYPVFSTFLLDPRWQQIVDPALLSNITHQEERVHELLRVANGGRNLAAILLLLACGILLSTIVEFTRRNALGRSEEVLVERLVGSDGFALALPFIWEAAILLWGSILVSAAVLMVFLVILPTLVPALSAGGALAALAVAAVPIFSVALPTALILELLCAPLLAGIGAWLGIRPSLRSTSLSHS</sequence>
<keyword evidence="3" id="KW-0132">Cell division</keyword>
<dbReference type="GO" id="GO:0016020">
    <property type="term" value="C:membrane"/>
    <property type="evidence" value="ECO:0007669"/>
    <property type="project" value="InterPro"/>
</dbReference>
<dbReference type="KEGG" id="prf:PeribacterA2_0912"/>
<keyword evidence="3" id="KW-0131">Cell cycle</keyword>
<evidence type="ECO:0000256" key="1">
    <source>
        <dbReference type="SAM" id="Phobius"/>
    </source>
</evidence>
<accession>A0A0S1SW19</accession>
<gene>
    <name evidence="3" type="ORF">PeribacterD1_0912</name>
</gene>
<evidence type="ECO:0000313" key="3">
    <source>
        <dbReference type="EMBL" id="ALM13579.1"/>
    </source>
</evidence>
<dbReference type="AlphaFoldDB" id="A0A0S1SUI2"/>
<evidence type="ECO:0000313" key="4">
    <source>
        <dbReference type="Proteomes" id="UP000069135"/>
    </source>
</evidence>
<reference evidence="3 4" key="2">
    <citation type="journal article" date="2016" name="PeerJ">
        <title>Analysis of five complete genome sequences for members of the class Peribacteria in the recently recognized Peregrinibacteria bacterial phylum.</title>
        <authorList>
            <person name="Anantharaman K."/>
            <person name="Brown C.T."/>
            <person name="Burstein D."/>
            <person name="Castelle C.J."/>
            <person name="Probst A.J."/>
            <person name="Thomas B.C."/>
            <person name="Williams K.H."/>
            <person name="Banfield J.F."/>
        </authorList>
    </citation>
    <scope>NUCLEOTIDE SEQUENCE [LARGE SCALE GENOMIC DNA]</scope>
    <source>
        <strain evidence="3">RIFOXYD1_FULL_PER-ii_59_16</strain>
    </source>
</reference>
<feature type="transmembrane region" description="Helical" evidence="1">
    <location>
        <begin position="179"/>
        <end position="196"/>
    </location>
</feature>
<protein>
    <submittedName>
        <fullName evidence="3">Cell division transport system permease protein</fullName>
    </submittedName>
</protein>
<accession>A0A0S1SHX3</accession>
<name>A0A0S1SUI2_9BACT</name>
<dbReference type="STRING" id="1735162.PeribacterB2_0914"/>